<dbReference type="EMBL" id="AZEZ01000057">
    <property type="protein sequence ID" value="KRL44119.1"/>
    <property type="molecule type" value="Genomic_DNA"/>
</dbReference>
<feature type="chain" id="PRO_5006409380" description="Surface layer protein A domain-containing protein" evidence="2">
    <location>
        <begin position="30"/>
        <end position="378"/>
    </location>
</feature>
<name>A0A0R1QGW9_9LACO</name>
<dbReference type="PATRIC" id="fig|1423770.3.peg.236"/>
<dbReference type="RefSeq" id="WP_057887945.1">
    <property type="nucleotide sequence ID" value="NZ_AZEZ01000057.1"/>
</dbReference>
<reference evidence="3 4" key="1">
    <citation type="journal article" date="2015" name="Genome Announc.">
        <title>Expanding the biotechnology potential of lactobacilli through comparative genomics of 213 strains and associated genera.</title>
        <authorList>
            <person name="Sun Z."/>
            <person name="Harris H.M."/>
            <person name="McCann A."/>
            <person name="Guo C."/>
            <person name="Argimon S."/>
            <person name="Zhang W."/>
            <person name="Yang X."/>
            <person name="Jeffery I.B."/>
            <person name="Cooney J.C."/>
            <person name="Kagawa T.F."/>
            <person name="Liu W."/>
            <person name="Song Y."/>
            <person name="Salvetti E."/>
            <person name="Wrobel A."/>
            <person name="Rasinkangas P."/>
            <person name="Parkhill J."/>
            <person name="Rea M.C."/>
            <person name="O'Sullivan O."/>
            <person name="Ritari J."/>
            <person name="Douillard F.P."/>
            <person name="Paul Ross R."/>
            <person name="Yang R."/>
            <person name="Briner A.E."/>
            <person name="Felis G.E."/>
            <person name="de Vos W.M."/>
            <person name="Barrangou R."/>
            <person name="Klaenhammer T.R."/>
            <person name="Caufield P.W."/>
            <person name="Cui Y."/>
            <person name="Zhang H."/>
            <person name="O'Toole P.W."/>
        </authorList>
    </citation>
    <scope>NUCLEOTIDE SEQUENCE [LARGE SCALE GENOMIC DNA]</scope>
    <source>
        <strain evidence="3 4">DSM 14500</strain>
    </source>
</reference>
<evidence type="ECO:0000256" key="1">
    <source>
        <dbReference type="SAM" id="MobiDB-lite"/>
    </source>
</evidence>
<evidence type="ECO:0000313" key="3">
    <source>
        <dbReference type="EMBL" id="KRL44119.1"/>
    </source>
</evidence>
<comment type="caution">
    <text evidence="3">The sequence shown here is derived from an EMBL/GenBank/DDBJ whole genome shotgun (WGS) entry which is preliminary data.</text>
</comment>
<keyword evidence="4" id="KW-1185">Reference proteome</keyword>
<protein>
    <recommendedName>
        <fullName evidence="5">Surface layer protein A domain-containing protein</fullName>
    </recommendedName>
</protein>
<proteinExistence type="predicted"/>
<dbReference type="AlphaFoldDB" id="A0A0R1QGW9"/>
<sequence length="378" mass="40459">MKLYYKPIVLGLAALALGSQVTSVTTVLADDVKTDVTTDQGANELAAKKAALKEKMGQVGETLKTLNGTTPATVALTGIIAYAPHTSLNDSASLTTVNAAETNFNDNLAKVSINNITMDANGKDVVLENVPLEDGKTTTIKNVPAELNLQKGESIQVKLDADGKPTVSIVKGHVMGQADDPKATPVVVPVKETTSKKVIEDPATTPETPDTPETKPEEPKKDDGKDTKPEDPKKDDEKETKPEEKPADEKTIVSHKTTFLALKPVTLYDIDGVSLGSRALGKNSAWLADKLMTLNGVKYLRVATNEWAKLSDGLEIESLNTTVTTKGSARLFTVDGEEVGSRQLAANSAWYTDRSAIINGEKMYRVSTSEWLPAANVK</sequence>
<feature type="signal peptide" evidence="2">
    <location>
        <begin position="1"/>
        <end position="29"/>
    </location>
</feature>
<evidence type="ECO:0008006" key="5">
    <source>
        <dbReference type="Google" id="ProtNLM"/>
    </source>
</evidence>
<evidence type="ECO:0000256" key="2">
    <source>
        <dbReference type="SAM" id="SignalP"/>
    </source>
</evidence>
<feature type="compositionally biased region" description="Basic and acidic residues" evidence="1">
    <location>
        <begin position="212"/>
        <end position="252"/>
    </location>
</feature>
<gene>
    <name evidence="3" type="ORF">FD29_GL000236</name>
</gene>
<dbReference type="OrthoDB" id="2288810at2"/>
<accession>A0A0R1QGW9</accession>
<organism evidence="3 4">
    <name type="scientific">Companilactobacillus mindensis DSM 14500</name>
    <dbReference type="NCBI Taxonomy" id="1423770"/>
    <lineage>
        <taxon>Bacteria</taxon>
        <taxon>Bacillati</taxon>
        <taxon>Bacillota</taxon>
        <taxon>Bacilli</taxon>
        <taxon>Lactobacillales</taxon>
        <taxon>Lactobacillaceae</taxon>
        <taxon>Companilactobacillus</taxon>
    </lineage>
</organism>
<evidence type="ECO:0000313" key="4">
    <source>
        <dbReference type="Proteomes" id="UP000050872"/>
    </source>
</evidence>
<keyword evidence="2" id="KW-0732">Signal</keyword>
<feature type="region of interest" description="Disordered" evidence="1">
    <location>
        <begin position="173"/>
        <end position="252"/>
    </location>
</feature>
<dbReference type="Proteomes" id="UP000050872">
    <property type="component" value="Unassembled WGS sequence"/>
</dbReference>